<dbReference type="InterPro" id="IPR052035">
    <property type="entry name" value="ZnF_BED_domain_contain"/>
</dbReference>
<dbReference type="GO" id="GO:0046983">
    <property type="term" value="F:protein dimerization activity"/>
    <property type="evidence" value="ECO:0007669"/>
    <property type="project" value="InterPro"/>
</dbReference>
<feature type="domain" description="HAT C-terminal dimerisation" evidence="6">
    <location>
        <begin position="359"/>
        <end position="426"/>
    </location>
</feature>
<dbReference type="PANTHER" id="PTHR46481">
    <property type="entry name" value="ZINC FINGER BED DOMAIN-CONTAINING PROTEIN 4"/>
    <property type="match status" value="1"/>
</dbReference>
<keyword evidence="5" id="KW-0539">Nucleus</keyword>
<keyword evidence="3" id="KW-0863">Zinc-finger</keyword>
<dbReference type="EMBL" id="JBDFQZ010000011">
    <property type="protein sequence ID" value="KAK9675849.1"/>
    <property type="molecule type" value="Genomic_DNA"/>
</dbReference>
<accession>A0AAW1HHN0</accession>
<dbReference type="SUPFAM" id="SSF53098">
    <property type="entry name" value="Ribonuclease H-like"/>
    <property type="match status" value="1"/>
</dbReference>
<evidence type="ECO:0000259" key="6">
    <source>
        <dbReference type="Pfam" id="PF05699"/>
    </source>
</evidence>
<keyword evidence="8" id="KW-1185">Reference proteome</keyword>
<organism evidence="7 8">
    <name type="scientific">Saponaria officinalis</name>
    <name type="common">Common soapwort</name>
    <name type="synonym">Lychnis saponaria</name>
    <dbReference type="NCBI Taxonomy" id="3572"/>
    <lineage>
        <taxon>Eukaryota</taxon>
        <taxon>Viridiplantae</taxon>
        <taxon>Streptophyta</taxon>
        <taxon>Embryophyta</taxon>
        <taxon>Tracheophyta</taxon>
        <taxon>Spermatophyta</taxon>
        <taxon>Magnoliopsida</taxon>
        <taxon>eudicotyledons</taxon>
        <taxon>Gunneridae</taxon>
        <taxon>Pentapetalae</taxon>
        <taxon>Caryophyllales</taxon>
        <taxon>Caryophyllaceae</taxon>
        <taxon>Caryophylleae</taxon>
        <taxon>Saponaria</taxon>
    </lineage>
</organism>
<protein>
    <recommendedName>
        <fullName evidence="6">HAT C-terminal dimerisation domain-containing protein</fullName>
    </recommendedName>
</protein>
<dbReference type="Pfam" id="PF05699">
    <property type="entry name" value="Dimer_Tnp_hAT"/>
    <property type="match status" value="1"/>
</dbReference>
<evidence type="ECO:0000313" key="7">
    <source>
        <dbReference type="EMBL" id="KAK9675849.1"/>
    </source>
</evidence>
<keyword evidence="2" id="KW-0479">Metal-binding</keyword>
<reference evidence="7" key="1">
    <citation type="submission" date="2024-03" db="EMBL/GenBank/DDBJ databases">
        <title>WGS assembly of Saponaria officinalis var. Norfolk2.</title>
        <authorList>
            <person name="Jenkins J."/>
            <person name="Shu S."/>
            <person name="Grimwood J."/>
            <person name="Barry K."/>
            <person name="Goodstein D."/>
            <person name="Schmutz J."/>
            <person name="Leebens-Mack J."/>
            <person name="Osbourn A."/>
        </authorList>
    </citation>
    <scope>NUCLEOTIDE SEQUENCE [LARGE SCALE GENOMIC DNA]</scope>
    <source>
        <strain evidence="7">JIC</strain>
    </source>
</reference>
<dbReference type="GO" id="GO:0008270">
    <property type="term" value="F:zinc ion binding"/>
    <property type="evidence" value="ECO:0007669"/>
    <property type="project" value="UniProtKB-KW"/>
</dbReference>
<evidence type="ECO:0000256" key="1">
    <source>
        <dbReference type="ARBA" id="ARBA00004123"/>
    </source>
</evidence>
<gene>
    <name evidence="7" type="ORF">RND81_11G035800</name>
</gene>
<dbReference type="Proteomes" id="UP001443914">
    <property type="component" value="Unassembled WGS sequence"/>
</dbReference>
<dbReference type="AlphaFoldDB" id="A0AAW1HHN0"/>
<evidence type="ECO:0000256" key="4">
    <source>
        <dbReference type="ARBA" id="ARBA00022833"/>
    </source>
</evidence>
<proteinExistence type="predicted"/>
<evidence type="ECO:0000313" key="8">
    <source>
        <dbReference type="Proteomes" id="UP001443914"/>
    </source>
</evidence>
<sequence length="453" mass="53030">MFLNQTNTRETWSMEKRVIGFEMLYPYDHFDVASKFIQVLDEFDLKEKVGSISFDDSVSREKCMVYLVNEFDFGVLELFSHDRTYAHVVELCAQEIVDQLDSFIRPIQELVKWFRFSPGKRDEFRTLCQKLGLKPRKFYLDLFKDWKSTLDHLQVSYDYKDVLTKLYNDCAHHTPLVDSQWDAVSSIISLLRKFDDIWDKFGWAYDASCHLVIQDCITIVRTLRIYENDPRFSSVVTNIMSKWLEIFPEIPTIYRVATILDPRIKVEGLRQLLVYYYETLGVNYNVDEKVAQSENALRQLHAHYSPSHNSETNLTSTSGEGKALEFNVIMNVVKRKREELGEYVFFQFDITEEDDDDGVYFEILQWWNKWKDVLPVLSKIAKEVLCIPISSTIPKPKCCPGKRVLDEKRSRLTQSSIRVCVCKKDWDLAEDSRQGDQENCIDDALVSSDSEAD</sequence>
<dbReference type="PANTHER" id="PTHR46481:SF10">
    <property type="entry name" value="ZINC FINGER BED DOMAIN-CONTAINING PROTEIN 39"/>
    <property type="match status" value="1"/>
</dbReference>
<dbReference type="InterPro" id="IPR008906">
    <property type="entry name" value="HATC_C_dom"/>
</dbReference>
<evidence type="ECO:0000256" key="3">
    <source>
        <dbReference type="ARBA" id="ARBA00022771"/>
    </source>
</evidence>
<keyword evidence="4" id="KW-0862">Zinc</keyword>
<dbReference type="GO" id="GO:0005634">
    <property type="term" value="C:nucleus"/>
    <property type="evidence" value="ECO:0007669"/>
    <property type="project" value="UniProtKB-SubCell"/>
</dbReference>
<comment type="caution">
    <text evidence="7">The sequence shown here is derived from an EMBL/GenBank/DDBJ whole genome shotgun (WGS) entry which is preliminary data.</text>
</comment>
<evidence type="ECO:0000256" key="5">
    <source>
        <dbReference type="ARBA" id="ARBA00023242"/>
    </source>
</evidence>
<evidence type="ECO:0000256" key="2">
    <source>
        <dbReference type="ARBA" id="ARBA00022723"/>
    </source>
</evidence>
<name>A0AAW1HHN0_SAPOF</name>
<comment type="subcellular location">
    <subcellularLocation>
        <location evidence="1">Nucleus</location>
    </subcellularLocation>
</comment>
<dbReference type="InterPro" id="IPR012337">
    <property type="entry name" value="RNaseH-like_sf"/>
</dbReference>